<dbReference type="Pfam" id="PF02515">
    <property type="entry name" value="CoA_transf_3"/>
    <property type="match status" value="1"/>
</dbReference>
<dbReference type="GO" id="GO:0016740">
    <property type="term" value="F:transferase activity"/>
    <property type="evidence" value="ECO:0007669"/>
    <property type="project" value="UniProtKB-KW"/>
</dbReference>
<evidence type="ECO:0000256" key="1">
    <source>
        <dbReference type="ARBA" id="ARBA00022679"/>
    </source>
</evidence>
<sequence length="430" mass="48753">MIIYLINFVEGVKLTQIDLAKFQALNKKPAPFLVPLRHGPLQGVRVLSSGILIAQPFAAHLAALWGAEVIHLERPGGDTYRYSPPFIERGGKKVNVWWAQDRTNVLSIVVDLRADKGREIFLKLIKQSDIWMESTRPGTYEKLGLTDELLLKVNPELVIVHVSGFGQFGHPNYLGLPAYDAVAAAYSAWMSINGFPDSPPYKPFPYTGDYITALTALASALAGYIYAKKTGKGLVIDVAQFEAIANLFGGLWLQYTQLGILPRRTGNKDIYFQPYDIFETADGDYVFIGALGYDLFKRLCDAIGLNFEEWKDVHYAHEAMHTEKGRRFDEYLRKWVKQRSTKEVIETMKKYAVPCMKVYTLKDAVEDPHYNARENFVEWVDESLGDKIKGWGIVPKFLMDTKPKIWRGSPRLGQDTRAVLNTFSTTRKTR</sequence>
<comment type="caution">
    <text evidence="2">The sequence shown here is derived from an EMBL/GenBank/DDBJ whole genome shotgun (WGS) entry which is preliminary data.</text>
</comment>
<dbReference type="SUPFAM" id="SSF89796">
    <property type="entry name" value="CoA-transferase family III (CaiB/BaiF)"/>
    <property type="match status" value="1"/>
</dbReference>
<dbReference type="InterPro" id="IPR044855">
    <property type="entry name" value="CoA-Trfase_III_dom3_sf"/>
</dbReference>
<dbReference type="Gene3D" id="3.30.1540.10">
    <property type="entry name" value="formyl-coa transferase, domain 3"/>
    <property type="match status" value="1"/>
</dbReference>
<gene>
    <name evidence="2" type="ORF">ENO04_04640</name>
</gene>
<evidence type="ECO:0000313" key="2">
    <source>
        <dbReference type="EMBL" id="HDS10883.1"/>
    </source>
</evidence>
<accession>A0A7C1E5W0</accession>
<dbReference type="AlphaFoldDB" id="A0A7C1E5W0"/>
<name>A0A7C1E5W0_9CREN</name>
<proteinExistence type="predicted"/>
<reference evidence="2" key="1">
    <citation type="journal article" date="2020" name="mSystems">
        <title>Genome- and Community-Level Interaction Insights into Carbon Utilization and Element Cycling Functions of Hydrothermarchaeota in Hydrothermal Sediment.</title>
        <authorList>
            <person name="Zhou Z."/>
            <person name="Liu Y."/>
            <person name="Xu W."/>
            <person name="Pan J."/>
            <person name="Luo Z.H."/>
            <person name="Li M."/>
        </authorList>
    </citation>
    <scope>NUCLEOTIDE SEQUENCE [LARGE SCALE GENOMIC DNA]</scope>
    <source>
        <strain evidence="2">SpSt-123</strain>
    </source>
</reference>
<dbReference type="EMBL" id="DSDY01000143">
    <property type="protein sequence ID" value="HDS10883.1"/>
    <property type="molecule type" value="Genomic_DNA"/>
</dbReference>
<dbReference type="InterPro" id="IPR050509">
    <property type="entry name" value="CoA-transferase_III"/>
</dbReference>
<dbReference type="Gene3D" id="3.40.50.10540">
    <property type="entry name" value="Crotonobetainyl-coa:carnitine coa-transferase, domain 1"/>
    <property type="match status" value="1"/>
</dbReference>
<dbReference type="InterPro" id="IPR003673">
    <property type="entry name" value="CoA-Trfase_fam_III"/>
</dbReference>
<keyword evidence="1 2" id="KW-0808">Transferase</keyword>
<organism evidence="2">
    <name type="scientific">Fervidicoccus fontis</name>
    <dbReference type="NCBI Taxonomy" id="683846"/>
    <lineage>
        <taxon>Archaea</taxon>
        <taxon>Thermoproteota</taxon>
        <taxon>Thermoprotei</taxon>
        <taxon>Fervidicoccales</taxon>
        <taxon>Fervidicoccaceae</taxon>
        <taxon>Fervidicoccus</taxon>
    </lineage>
</organism>
<dbReference type="InterPro" id="IPR023606">
    <property type="entry name" value="CoA-Trfase_III_dom_1_sf"/>
</dbReference>
<protein>
    <submittedName>
        <fullName evidence="2">CoA transferase</fullName>
    </submittedName>
</protein>
<dbReference type="PANTHER" id="PTHR48228:SF6">
    <property type="entry name" value="L-CARNITINE COA-TRANSFERASE"/>
    <property type="match status" value="1"/>
</dbReference>
<dbReference type="PANTHER" id="PTHR48228">
    <property type="entry name" value="SUCCINYL-COA--D-CITRAMALATE COA-TRANSFERASE"/>
    <property type="match status" value="1"/>
</dbReference>